<dbReference type="OrthoDB" id="3806887at2"/>
<evidence type="ECO:0000313" key="10">
    <source>
        <dbReference type="Proteomes" id="UP000292003"/>
    </source>
</evidence>
<evidence type="ECO:0000259" key="6">
    <source>
        <dbReference type="Pfam" id="PF04542"/>
    </source>
</evidence>
<dbReference type="InterPro" id="IPR032710">
    <property type="entry name" value="NTF2-like_dom_sf"/>
</dbReference>
<dbReference type="InterPro" id="IPR014305">
    <property type="entry name" value="RNA_pol_sigma-G_actinobac"/>
</dbReference>
<evidence type="ECO:0000259" key="7">
    <source>
        <dbReference type="Pfam" id="PF08281"/>
    </source>
</evidence>
<dbReference type="NCBIfam" id="TIGR02937">
    <property type="entry name" value="sigma70-ECF"/>
    <property type="match status" value="1"/>
</dbReference>
<dbReference type="Pfam" id="PF12680">
    <property type="entry name" value="SnoaL_2"/>
    <property type="match status" value="1"/>
</dbReference>
<evidence type="ECO:0000256" key="1">
    <source>
        <dbReference type="ARBA" id="ARBA00010641"/>
    </source>
</evidence>
<dbReference type="SUPFAM" id="SSF88946">
    <property type="entry name" value="Sigma2 domain of RNA polymerase sigma factors"/>
    <property type="match status" value="1"/>
</dbReference>
<dbReference type="RefSeq" id="WP_130478592.1">
    <property type="nucleotide sequence ID" value="NZ_SFCC01000016.1"/>
</dbReference>
<dbReference type="Pfam" id="PF08281">
    <property type="entry name" value="Sigma70_r4_2"/>
    <property type="match status" value="1"/>
</dbReference>
<dbReference type="InterPro" id="IPR037401">
    <property type="entry name" value="SnoaL-like"/>
</dbReference>
<dbReference type="InterPro" id="IPR013325">
    <property type="entry name" value="RNA_pol_sigma_r2"/>
</dbReference>
<dbReference type="InterPro" id="IPR039425">
    <property type="entry name" value="RNA_pol_sigma-70-like"/>
</dbReference>
<dbReference type="Gene3D" id="1.10.10.10">
    <property type="entry name" value="Winged helix-like DNA-binding domain superfamily/Winged helix DNA-binding domain"/>
    <property type="match status" value="1"/>
</dbReference>
<dbReference type="Gene3D" id="1.10.1740.10">
    <property type="match status" value="1"/>
</dbReference>
<keyword evidence="4" id="KW-0731">Sigma factor</keyword>
<dbReference type="GO" id="GO:0003677">
    <property type="term" value="F:DNA binding"/>
    <property type="evidence" value="ECO:0007669"/>
    <property type="project" value="InterPro"/>
</dbReference>
<evidence type="ECO:0000259" key="8">
    <source>
        <dbReference type="Pfam" id="PF12680"/>
    </source>
</evidence>
<keyword evidence="5" id="KW-0804">Transcription</keyword>
<dbReference type="InterPro" id="IPR007627">
    <property type="entry name" value="RNA_pol_sigma70_r2"/>
</dbReference>
<dbReference type="PANTHER" id="PTHR43133:SF65">
    <property type="entry name" value="ECF RNA POLYMERASE SIGMA FACTOR SIGG"/>
    <property type="match status" value="1"/>
</dbReference>
<dbReference type="Gene3D" id="3.10.450.50">
    <property type="match status" value="1"/>
</dbReference>
<keyword evidence="10" id="KW-1185">Reference proteome</keyword>
<dbReference type="Proteomes" id="UP000292003">
    <property type="component" value="Unassembled WGS sequence"/>
</dbReference>
<accession>A0A4Q7J184</accession>
<dbReference type="InterPro" id="IPR036388">
    <property type="entry name" value="WH-like_DNA-bd_sf"/>
</dbReference>
<dbReference type="PANTHER" id="PTHR43133">
    <property type="entry name" value="RNA POLYMERASE ECF-TYPE SIGMA FACTO"/>
    <property type="match status" value="1"/>
</dbReference>
<dbReference type="CDD" id="cd06171">
    <property type="entry name" value="Sigma70_r4"/>
    <property type="match status" value="1"/>
</dbReference>
<evidence type="ECO:0000313" key="9">
    <source>
        <dbReference type="EMBL" id="RZQ60587.1"/>
    </source>
</evidence>
<name>A0A4Q7J184_9PSEU</name>
<comment type="subunit">
    <text evidence="2">Interacts transiently with the RNA polymerase catalytic core formed by RpoA, RpoB, RpoC and RpoZ (2 alpha, 1 beta, 1 beta' and 1 omega subunit) to form the RNA polymerase holoenzyme that can initiate transcription.</text>
</comment>
<dbReference type="EMBL" id="SFCC01000016">
    <property type="protein sequence ID" value="RZQ60587.1"/>
    <property type="molecule type" value="Genomic_DNA"/>
</dbReference>
<dbReference type="InterPro" id="IPR013249">
    <property type="entry name" value="RNA_pol_sigma70_r4_t2"/>
</dbReference>
<reference evidence="9 10" key="1">
    <citation type="submission" date="2019-02" db="EMBL/GenBank/DDBJ databases">
        <title>Draft genome sequence of Amycolatopsis sp. 8-3EHSu isolated from roots of Suaeda maritima.</title>
        <authorList>
            <person name="Duangmal K."/>
            <person name="Chantavorakit T."/>
        </authorList>
    </citation>
    <scope>NUCLEOTIDE SEQUENCE [LARGE SCALE GENOMIC DNA]</scope>
    <source>
        <strain evidence="9 10">8-3EHSu</strain>
    </source>
</reference>
<dbReference type="InterPro" id="IPR013324">
    <property type="entry name" value="RNA_pol_sigma_r3/r4-like"/>
</dbReference>
<dbReference type="GO" id="GO:0006352">
    <property type="term" value="P:DNA-templated transcription initiation"/>
    <property type="evidence" value="ECO:0007669"/>
    <property type="project" value="InterPro"/>
</dbReference>
<evidence type="ECO:0000256" key="3">
    <source>
        <dbReference type="ARBA" id="ARBA00023015"/>
    </source>
</evidence>
<sequence>MTQVAQGLDSRLEQYRVELTGYCYRMLGSGFEAEDATQETLVRAWRGFDGFEGRSSLRAWLYRIATNICLDMLKSGQRRAMPMDTGPAASGDAVLPDAQPGQWLEPVPDHLVLPAGDPAATVVARESIRLAFVAALQHLPPQQRAVLILRDVLAWRAAEVAELLDTTVTSVNSTLQRARATLAKRDTTDGEPLHPGDAEQRELLDRYVAAFERYDMSQLVSLLHDDAKFSMPPLPLWLEGRDDILRFLEKGGCLCPRCAAGDTTGCSTQRLLPTMANGLPAFAVFRANGPGGTWAPAGVEVIGIRDGAVISMHTFLDHRLPALFGCSPPDA</sequence>
<dbReference type="AlphaFoldDB" id="A0A4Q7J184"/>
<proteinExistence type="inferred from homology"/>
<dbReference type="GO" id="GO:0016987">
    <property type="term" value="F:sigma factor activity"/>
    <property type="evidence" value="ECO:0007669"/>
    <property type="project" value="UniProtKB-KW"/>
</dbReference>
<dbReference type="SUPFAM" id="SSF54427">
    <property type="entry name" value="NTF2-like"/>
    <property type="match status" value="1"/>
</dbReference>
<feature type="domain" description="RNA polymerase sigma-70 region 2" evidence="6">
    <location>
        <begin position="13"/>
        <end position="78"/>
    </location>
</feature>
<dbReference type="NCBIfam" id="NF006089">
    <property type="entry name" value="PRK08241.1"/>
    <property type="match status" value="1"/>
</dbReference>
<comment type="caution">
    <text evidence="9">The sequence shown here is derived from an EMBL/GenBank/DDBJ whole genome shotgun (WGS) entry which is preliminary data.</text>
</comment>
<dbReference type="Pfam" id="PF04542">
    <property type="entry name" value="Sigma70_r2"/>
    <property type="match status" value="1"/>
</dbReference>
<feature type="domain" description="RNA polymerase sigma factor 70 region 4 type 2" evidence="7">
    <location>
        <begin position="130"/>
        <end position="182"/>
    </location>
</feature>
<protein>
    <submittedName>
        <fullName evidence="9">Sigma-70 family RNA polymerase sigma factor</fullName>
    </submittedName>
</protein>
<keyword evidence="3" id="KW-0805">Transcription regulation</keyword>
<dbReference type="SUPFAM" id="SSF88659">
    <property type="entry name" value="Sigma3 and sigma4 domains of RNA polymerase sigma factors"/>
    <property type="match status" value="1"/>
</dbReference>
<gene>
    <name evidence="9" type="ORF">EWH70_28360</name>
</gene>
<dbReference type="InterPro" id="IPR014284">
    <property type="entry name" value="RNA_pol_sigma-70_dom"/>
</dbReference>
<evidence type="ECO:0000256" key="2">
    <source>
        <dbReference type="ARBA" id="ARBA00011344"/>
    </source>
</evidence>
<evidence type="ECO:0000256" key="4">
    <source>
        <dbReference type="ARBA" id="ARBA00023082"/>
    </source>
</evidence>
<dbReference type="NCBIfam" id="TIGR02960">
    <property type="entry name" value="SigX5"/>
    <property type="match status" value="1"/>
</dbReference>
<evidence type="ECO:0000256" key="5">
    <source>
        <dbReference type="ARBA" id="ARBA00023163"/>
    </source>
</evidence>
<feature type="domain" description="SnoaL-like" evidence="8">
    <location>
        <begin position="205"/>
        <end position="310"/>
    </location>
</feature>
<organism evidence="9 10">
    <name type="scientific">Amycolatopsis suaedae</name>
    <dbReference type="NCBI Taxonomy" id="2510978"/>
    <lineage>
        <taxon>Bacteria</taxon>
        <taxon>Bacillati</taxon>
        <taxon>Actinomycetota</taxon>
        <taxon>Actinomycetes</taxon>
        <taxon>Pseudonocardiales</taxon>
        <taxon>Pseudonocardiaceae</taxon>
        <taxon>Amycolatopsis</taxon>
    </lineage>
</organism>
<comment type="similarity">
    <text evidence="1">Belongs to the sigma-70 factor family. ECF subfamily.</text>
</comment>